<proteinExistence type="predicted"/>
<dbReference type="AlphaFoldDB" id="A0AAD5NY48"/>
<organism evidence="3 4">
    <name type="scientific">Acer negundo</name>
    <name type="common">Box elder</name>
    <dbReference type="NCBI Taxonomy" id="4023"/>
    <lineage>
        <taxon>Eukaryota</taxon>
        <taxon>Viridiplantae</taxon>
        <taxon>Streptophyta</taxon>
        <taxon>Embryophyta</taxon>
        <taxon>Tracheophyta</taxon>
        <taxon>Spermatophyta</taxon>
        <taxon>Magnoliopsida</taxon>
        <taxon>eudicotyledons</taxon>
        <taxon>Gunneridae</taxon>
        <taxon>Pentapetalae</taxon>
        <taxon>rosids</taxon>
        <taxon>malvids</taxon>
        <taxon>Sapindales</taxon>
        <taxon>Sapindaceae</taxon>
        <taxon>Hippocastanoideae</taxon>
        <taxon>Acereae</taxon>
        <taxon>Acer</taxon>
    </lineage>
</organism>
<comment type="caution">
    <text evidence="3">The sequence shown here is derived from an EMBL/GenBank/DDBJ whole genome shotgun (WGS) entry which is preliminary data.</text>
</comment>
<protein>
    <recommendedName>
        <fullName evidence="2">PB1-like domain-containing protein</fullName>
    </recommendedName>
</protein>
<keyword evidence="4" id="KW-1185">Reference proteome</keyword>
<name>A0AAD5NY48_ACENE</name>
<reference evidence="3" key="2">
    <citation type="submission" date="2023-02" db="EMBL/GenBank/DDBJ databases">
        <authorList>
            <person name="Swenson N.G."/>
            <person name="Wegrzyn J.L."/>
            <person name="Mcevoy S.L."/>
        </authorList>
    </citation>
    <scope>NUCLEOTIDE SEQUENCE</scope>
    <source>
        <strain evidence="3">91603</strain>
        <tissue evidence="3">Leaf</tissue>
    </source>
</reference>
<evidence type="ECO:0000256" key="1">
    <source>
        <dbReference type="SAM" id="MobiDB-lite"/>
    </source>
</evidence>
<dbReference type="InterPro" id="IPR058594">
    <property type="entry name" value="PB1-like_dom_pln"/>
</dbReference>
<evidence type="ECO:0000313" key="4">
    <source>
        <dbReference type="Proteomes" id="UP001064489"/>
    </source>
</evidence>
<dbReference type="Proteomes" id="UP001064489">
    <property type="component" value="Chromosome 3"/>
</dbReference>
<accession>A0AAD5NY48</accession>
<dbReference type="EMBL" id="JAJSOW010000100">
    <property type="protein sequence ID" value="KAI9186874.1"/>
    <property type="molecule type" value="Genomic_DNA"/>
</dbReference>
<reference evidence="3" key="1">
    <citation type="journal article" date="2022" name="Plant J.">
        <title>Strategies of tolerance reflected in two North American maple genomes.</title>
        <authorList>
            <person name="McEvoy S.L."/>
            <person name="Sezen U.U."/>
            <person name="Trouern-Trend A."/>
            <person name="McMahon S.M."/>
            <person name="Schaberg P.G."/>
            <person name="Yang J."/>
            <person name="Wegrzyn J.L."/>
            <person name="Swenson N.G."/>
        </authorList>
    </citation>
    <scope>NUCLEOTIDE SEQUENCE</scope>
    <source>
        <strain evidence="3">91603</strain>
    </source>
</reference>
<sequence length="372" mass="42573">MVVFYDGVFDKSNGKTEYVGGKCEIVTDCDVIAILDFYDFARRFGYYKDYEAWYVVPGLGLENGLVKIITNDNMEQMNHALNLDRRVYVYIQGTRVEHDETGPSNVNQFENVEVEETKHGKGTNYVEEPEQGDMEDDYLMAYFDSGSESEDFDDDFKKEKKVVQQKQRFSRLGTGGFAVVAEVISLRKQHREVEIKAEGTIGCLQKRCQPILASVEEKKFGKEAYYSYSRLEEWSRCSDSSSDTEGRISNLKKWRGDCSKTVRIVGGKKGAETGNFGPDIPYVSRSPSLDDKLKEYLNKIEQAFIWANYKNGLDNQVENKEGVHRSPNEMPSKDNSVSVVEESRDSSEDKQGMIKLWCQASRGQFQQLRKMK</sequence>
<gene>
    <name evidence="3" type="ORF">LWI28_021771</name>
</gene>
<dbReference type="Pfam" id="PF26130">
    <property type="entry name" value="PB1-like"/>
    <property type="match status" value="1"/>
</dbReference>
<evidence type="ECO:0000313" key="3">
    <source>
        <dbReference type="EMBL" id="KAI9186874.1"/>
    </source>
</evidence>
<feature type="compositionally biased region" description="Basic and acidic residues" evidence="1">
    <location>
        <begin position="341"/>
        <end position="352"/>
    </location>
</feature>
<feature type="region of interest" description="Disordered" evidence="1">
    <location>
        <begin position="322"/>
        <end position="352"/>
    </location>
</feature>
<evidence type="ECO:0000259" key="2">
    <source>
        <dbReference type="Pfam" id="PF26130"/>
    </source>
</evidence>
<feature type="domain" description="PB1-like" evidence="2">
    <location>
        <begin position="2"/>
        <end position="92"/>
    </location>
</feature>